<dbReference type="Proteomes" id="UP001239111">
    <property type="component" value="Chromosome 2"/>
</dbReference>
<organism evidence="1 2">
    <name type="scientific">Eretmocerus hayati</name>
    <dbReference type="NCBI Taxonomy" id="131215"/>
    <lineage>
        <taxon>Eukaryota</taxon>
        <taxon>Metazoa</taxon>
        <taxon>Ecdysozoa</taxon>
        <taxon>Arthropoda</taxon>
        <taxon>Hexapoda</taxon>
        <taxon>Insecta</taxon>
        <taxon>Pterygota</taxon>
        <taxon>Neoptera</taxon>
        <taxon>Endopterygota</taxon>
        <taxon>Hymenoptera</taxon>
        <taxon>Apocrita</taxon>
        <taxon>Proctotrupomorpha</taxon>
        <taxon>Chalcidoidea</taxon>
        <taxon>Aphelinidae</taxon>
        <taxon>Aphelininae</taxon>
        <taxon>Eretmocerus</taxon>
    </lineage>
</organism>
<sequence>MPHSREFREMPPWYARYGTSTSAMMWGSEEWSVSQRWYTETLTLRTPRSKGQTNQFPPLRGAKTSRPLPKRHTAFIRVQDTEANSEADTQKILQNTIDPARDKIQFESVRKMRSGAVAIDLASEQDLQSLLASEKLKNSGLVIEQPSKKSPKVIVYDVHDTYTTEQFLETLFEQNSNMYTGLVKNDVARGIIVRLNNKDVKQGSQAHLDKTPKRQVTGYLRYRQT</sequence>
<proteinExistence type="predicted"/>
<evidence type="ECO:0000313" key="2">
    <source>
        <dbReference type="Proteomes" id="UP001239111"/>
    </source>
</evidence>
<dbReference type="EMBL" id="CM056742">
    <property type="protein sequence ID" value="KAJ8674676.1"/>
    <property type="molecule type" value="Genomic_DNA"/>
</dbReference>
<protein>
    <submittedName>
        <fullName evidence="1">Uncharacterized protein</fullName>
    </submittedName>
</protein>
<keyword evidence="2" id="KW-1185">Reference proteome</keyword>
<evidence type="ECO:0000313" key="1">
    <source>
        <dbReference type="EMBL" id="KAJ8674676.1"/>
    </source>
</evidence>
<accession>A0ACC2NU38</accession>
<name>A0ACC2NU38_9HYME</name>
<comment type="caution">
    <text evidence="1">The sequence shown here is derived from an EMBL/GenBank/DDBJ whole genome shotgun (WGS) entry which is preliminary data.</text>
</comment>
<reference evidence="1" key="1">
    <citation type="submission" date="2023-04" db="EMBL/GenBank/DDBJ databases">
        <title>A chromosome-level genome assembly of the parasitoid wasp Eretmocerus hayati.</title>
        <authorList>
            <person name="Zhong Y."/>
            <person name="Liu S."/>
            <person name="Liu Y."/>
        </authorList>
    </citation>
    <scope>NUCLEOTIDE SEQUENCE</scope>
    <source>
        <strain evidence="1">ZJU_SS_LIU_2023</strain>
    </source>
</reference>
<gene>
    <name evidence="1" type="ORF">QAD02_010462</name>
</gene>